<dbReference type="RefSeq" id="WP_344681261.1">
    <property type="nucleotide sequence ID" value="NZ_BAAAVT010000013.1"/>
</dbReference>
<gene>
    <name evidence="8" type="ORF">GCM10010529_21700</name>
</gene>
<dbReference type="InterPro" id="IPR010290">
    <property type="entry name" value="TM_effector"/>
</dbReference>
<evidence type="ECO:0000313" key="9">
    <source>
        <dbReference type="Proteomes" id="UP001500236"/>
    </source>
</evidence>
<feature type="transmembrane region" description="Helical" evidence="7">
    <location>
        <begin position="231"/>
        <end position="252"/>
    </location>
</feature>
<evidence type="ECO:0000256" key="2">
    <source>
        <dbReference type="ARBA" id="ARBA00022448"/>
    </source>
</evidence>
<evidence type="ECO:0000256" key="5">
    <source>
        <dbReference type="ARBA" id="ARBA00022989"/>
    </source>
</evidence>
<feature type="transmembrane region" description="Helical" evidence="7">
    <location>
        <begin position="112"/>
        <end position="132"/>
    </location>
</feature>
<sequence length="421" mass="42972">MRSSLLDLAPLRDSAAFRRLWLGGTASAFAAQLAVIAVLFHVWEETGSPLATGLVGLVSAVAMTAGSLLGGTAADVHDRTRVLRWTTLGQLVAALGLTVQALPGLALGGHSGVALVLGLVAGNAFCAGFGAASRRSLPARFLEAAQLPAGIALLHLGTQAAMLLGPALGGVLIGAFGLATCFGVCGAALTVAWWTVLRLPRVAPPPGSGARPWAMTWEGVRHVSRPGAVRGAFGTDLFATLLVMPVSLFPMINDLRLDGAPETLGLMTTSVAVGGLLAGVLSGTVVRRQRLGRIQSAAAAVWCLALIGYGLSPVLAPMLLCLALAGAADTVSVITRGAIVQLVTPDSRRGRVSAAEHVIGAAGPDLGNARAGLVAQLVGAPASLVGGGVLALVGIGWIAVRNRHLRDFRRSAERWTDRGEQ</sequence>
<feature type="transmembrane region" description="Helical" evidence="7">
    <location>
        <begin position="49"/>
        <end position="70"/>
    </location>
</feature>
<reference evidence="9" key="1">
    <citation type="journal article" date="2019" name="Int. J. Syst. Evol. Microbiol.">
        <title>The Global Catalogue of Microorganisms (GCM) 10K type strain sequencing project: providing services to taxonomists for standard genome sequencing and annotation.</title>
        <authorList>
            <consortium name="The Broad Institute Genomics Platform"/>
            <consortium name="The Broad Institute Genome Sequencing Center for Infectious Disease"/>
            <person name="Wu L."/>
            <person name="Ma J."/>
        </authorList>
    </citation>
    <scope>NUCLEOTIDE SEQUENCE [LARGE SCALE GENOMIC DNA]</scope>
    <source>
        <strain evidence="9">JCM 14309</strain>
    </source>
</reference>
<dbReference type="Pfam" id="PF05977">
    <property type="entry name" value="MFS_3"/>
    <property type="match status" value="1"/>
</dbReference>
<dbReference type="PANTHER" id="PTHR23513">
    <property type="entry name" value="INTEGRAL MEMBRANE EFFLUX PROTEIN-RELATED"/>
    <property type="match status" value="1"/>
</dbReference>
<feature type="transmembrane region" description="Helical" evidence="7">
    <location>
        <begin position="171"/>
        <end position="196"/>
    </location>
</feature>
<keyword evidence="6 7" id="KW-0472">Membrane</keyword>
<dbReference type="Proteomes" id="UP001500236">
    <property type="component" value="Unassembled WGS sequence"/>
</dbReference>
<keyword evidence="3" id="KW-1003">Cell membrane</keyword>
<evidence type="ECO:0000256" key="7">
    <source>
        <dbReference type="SAM" id="Phobius"/>
    </source>
</evidence>
<evidence type="ECO:0000256" key="6">
    <source>
        <dbReference type="ARBA" id="ARBA00023136"/>
    </source>
</evidence>
<evidence type="ECO:0000256" key="1">
    <source>
        <dbReference type="ARBA" id="ARBA00004429"/>
    </source>
</evidence>
<keyword evidence="4 7" id="KW-0812">Transmembrane</keyword>
<dbReference type="EMBL" id="BAAAVT010000013">
    <property type="protein sequence ID" value="GAA3068807.1"/>
    <property type="molecule type" value="Genomic_DNA"/>
</dbReference>
<feature type="transmembrane region" description="Helical" evidence="7">
    <location>
        <begin position="298"/>
        <end position="325"/>
    </location>
</feature>
<feature type="transmembrane region" description="Helical" evidence="7">
    <location>
        <begin position="373"/>
        <end position="400"/>
    </location>
</feature>
<dbReference type="SUPFAM" id="SSF103473">
    <property type="entry name" value="MFS general substrate transporter"/>
    <property type="match status" value="1"/>
</dbReference>
<comment type="subcellular location">
    <subcellularLocation>
        <location evidence="1">Cell inner membrane</location>
        <topology evidence="1">Multi-pass membrane protein</topology>
    </subcellularLocation>
</comment>
<feature type="transmembrane region" description="Helical" evidence="7">
    <location>
        <begin position="20"/>
        <end position="43"/>
    </location>
</feature>
<feature type="transmembrane region" description="Helical" evidence="7">
    <location>
        <begin position="82"/>
        <end position="106"/>
    </location>
</feature>
<accession>A0ABP6M017</accession>
<feature type="transmembrane region" description="Helical" evidence="7">
    <location>
        <begin position="264"/>
        <end position="286"/>
    </location>
</feature>
<proteinExistence type="predicted"/>
<protein>
    <submittedName>
        <fullName evidence="8">MFS transporter</fullName>
    </submittedName>
</protein>
<keyword evidence="9" id="KW-1185">Reference proteome</keyword>
<dbReference type="InterPro" id="IPR036259">
    <property type="entry name" value="MFS_trans_sf"/>
</dbReference>
<dbReference type="Gene3D" id="1.20.1250.20">
    <property type="entry name" value="MFS general substrate transporter like domains"/>
    <property type="match status" value="1"/>
</dbReference>
<feature type="transmembrane region" description="Helical" evidence="7">
    <location>
        <begin position="144"/>
        <end position="165"/>
    </location>
</feature>
<keyword evidence="5 7" id="KW-1133">Transmembrane helix</keyword>
<name>A0ABP6M017_9MICC</name>
<organism evidence="8 9">
    <name type="scientific">Nesterenkonia aethiopica</name>
    <dbReference type="NCBI Taxonomy" id="269144"/>
    <lineage>
        <taxon>Bacteria</taxon>
        <taxon>Bacillati</taxon>
        <taxon>Actinomycetota</taxon>
        <taxon>Actinomycetes</taxon>
        <taxon>Micrococcales</taxon>
        <taxon>Micrococcaceae</taxon>
        <taxon>Nesterenkonia</taxon>
    </lineage>
</organism>
<comment type="caution">
    <text evidence="8">The sequence shown here is derived from an EMBL/GenBank/DDBJ whole genome shotgun (WGS) entry which is preliminary data.</text>
</comment>
<keyword evidence="2" id="KW-0813">Transport</keyword>
<evidence type="ECO:0000256" key="4">
    <source>
        <dbReference type="ARBA" id="ARBA00022692"/>
    </source>
</evidence>
<evidence type="ECO:0000313" key="8">
    <source>
        <dbReference type="EMBL" id="GAA3068807.1"/>
    </source>
</evidence>
<dbReference type="PANTHER" id="PTHR23513:SF9">
    <property type="entry name" value="ENTEROBACTIN EXPORTER ENTS"/>
    <property type="match status" value="1"/>
</dbReference>
<dbReference type="CDD" id="cd06173">
    <property type="entry name" value="MFS_MefA_like"/>
    <property type="match status" value="1"/>
</dbReference>
<evidence type="ECO:0000256" key="3">
    <source>
        <dbReference type="ARBA" id="ARBA00022475"/>
    </source>
</evidence>